<dbReference type="SUPFAM" id="SSF53474">
    <property type="entry name" value="alpha/beta-Hydrolases"/>
    <property type="match status" value="1"/>
</dbReference>
<evidence type="ECO:0000259" key="2">
    <source>
        <dbReference type="Pfam" id="PF07859"/>
    </source>
</evidence>
<evidence type="ECO:0000313" key="3">
    <source>
        <dbReference type="EMBL" id="RMJ16645.1"/>
    </source>
</evidence>
<dbReference type="Gene3D" id="3.40.50.1820">
    <property type="entry name" value="alpha/beta hydrolase"/>
    <property type="match status" value="1"/>
</dbReference>
<protein>
    <recommendedName>
        <fullName evidence="2">Alpha/beta hydrolase fold-3 domain-containing protein</fullName>
    </recommendedName>
</protein>
<dbReference type="Pfam" id="PF07859">
    <property type="entry name" value="Abhydrolase_3"/>
    <property type="match status" value="1"/>
</dbReference>
<dbReference type="Proteomes" id="UP000277212">
    <property type="component" value="Unassembled WGS sequence"/>
</dbReference>
<dbReference type="GO" id="GO:0016787">
    <property type="term" value="F:hydrolase activity"/>
    <property type="evidence" value="ECO:0007669"/>
    <property type="project" value="UniProtKB-KW"/>
</dbReference>
<name>A0A3M2SH47_9HYPO</name>
<dbReference type="PANTHER" id="PTHR48081">
    <property type="entry name" value="AB HYDROLASE SUPERFAMILY PROTEIN C4A8.06C"/>
    <property type="match status" value="1"/>
</dbReference>
<accession>A0A3M2SH47</accession>
<proteinExistence type="predicted"/>
<dbReference type="EMBL" id="NKUJ01000044">
    <property type="protein sequence ID" value="RMJ16645.1"/>
    <property type="molecule type" value="Genomic_DNA"/>
</dbReference>
<dbReference type="PANTHER" id="PTHR48081:SF8">
    <property type="entry name" value="ALPHA_BETA HYDROLASE FOLD-3 DOMAIN-CONTAINING PROTEIN-RELATED"/>
    <property type="match status" value="1"/>
</dbReference>
<keyword evidence="4" id="KW-1185">Reference proteome</keyword>
<dbReference type="InterPro" id="IPR050300">
    <property type="entry name" value="GDXG_lipolytic_enzyme"/>
</dbReference>
<keyword evidence="1" id="KW-0378">Hydrolase</keyword>
<organism evidence="3 4">
    <name type="scientific">Fusarium kuroshium</name>
    <dbReference type="NCBI Taxonomy" id="2010991"/>
    <lineage>
        <taxon>Eukaryota</taxon>
        <taxon>Fungi</taxon>
        <taxon>Dikarya</taxon>
        <taxon>Ascomycota</taxon>
        <taxon>Pezizomycotina</taxon>
        <taxon>Sordariomycetes</taxon>
        <taxon>Hypocreomycetidae</taxon>
        <taxon>Hypocreales</taxon>
        <taxon>Nectriaceae</taxon>
        <taxon>Fusarium</taxon>
        <taxon>Fusarium solani species complex</taxon>
    </lineage>
</organism>
<feature type="domain" description="Alpha/beta hydrolase fold-3" evidence="2">
    <location>
        <begin position="89"/>
        <end position="298"/>
    </location>
</feature>
<dbReference type="STRING" id="2010991.A0A3M2SH47"/>
<dbReference type="InterPro" id="IPR013094">
    <property type="entry name" value="AB_hydrolase_3"/>
</dbReference>
<dbReference type="OrthoDB" id="408631at2759"/>
<evidence type="ECO:0000256" key="1">
    <source>
        <dbReference type="ARBA" id="ARBA00022801"/>
    </source>
</evidence>
<dbReference type="InterPro" id="IPR029058">
    <property type="entry name" value="AB_hydrolase_fold"/>
</dbReference>
<reference evidence="3 4" key="1">
    <citation type="submission" date="2017-06" db="EMBL/GenBank/DDBJ databases">
        <title>Comparative genomic analysis of Ambrosia Fusariam Clade fungi.</title>
        <authorList>
            <person name="Stajich J.E."/>
            <person name="Carrillo J."/>
            <person name="Kijimoto T."/>
            <person name="Eskalen A."/>
            <person name="O'Donnell K."/>
            <person name="Kasson M."/>
        </authorList>
    </citation>
    <scope>NUCLEOTIDE SEQUENCE [LARGE SCALE GENOMIC DNA]</scope>
    <source>
        <strain evidence="3">UCR3666</strain>
    </source>
</reference>
<dbReference type="AlphaFoldDB" id="A0A3M2SH47"/>
<evidence type="ECO:0000313" key="4">
    <source>
        <dbReference type="Proteomes" id="UP000277212"/>
    </source>
</evidence>
<comment type="caution">
    <text evidence="3">The sequence shown here is derived from an EMBL/GenBank/DDBJ whole genome shotgun (WGS) entry which is preliminary data.</text>
</comment>
<sequence length="321" mass="34873">MPLYFDPELLDAVQSHLDELEKFEKPAVNDIKGQRARHNRETKLANELMPDTPCVDVVEHQVQSFLGGNIAVFEFRAHSKKSLSPTAAIIHLHGGGMIAGKVMDSSKILKDLTAETGLPVFSVEYRLAPEYPHPVPVEDCYAGLEWLMLHAPSLNVDPKRIAILGESAGGGLAACTAILARDRQLRPALAKQVLICPMLDDRNTKPIKELDPLASWTADDNATGWAALLGHDIVGGDKVSAYAAAARVASMEGLPPLYIDVGGLDIFFAESIVYAGRLAAANIHVELHVYSGVPHGFELVAPNIRSARKAKRNRLRALMDI</sequence>
<gene>
    <name evidence="3" type="ORF">CDV36_003700</name>
</gene>